<keyword evidence="3" id="KW-0804">Transcription</keyword>
<keyword evidence="1" id="KW-0805">Transcription regulation</keyword>
<dbReference type="EMBL" id="CZKB01000028">
    <property type="protein sequence ID" value="CUR62404.1"/>
    <property type="molecule type" value="Genomic_DNA"/>
</dbReference>
<dbReference type="InterPro" id="IPR000792">
    <property type="entry name" value="Tscrpt_reg_LuxR_C"/>
</dbReference>
<dbReference type="PRINTS" id="PR00038">
    <property type="entry name" value="HTHLUXR"/>
</dbReference>
<evidence type="ECO:0000256" key="2">
    <source>
        <dbReference type="ARBA" id="ARBA00023125"/>
    </source>
</evidence>
<dbReference type="SUPFAM" id="SSF46894">
    <property type="entry name" value="C-terminal effector domain of the bipartite response regulators"/>
    <property type="match status" value="1"/>
</dbReference>
<sequence>MHRPSPTVLPTRALLVGVREESELVLHGLRSMLAPHAAAVTLVGLRADQPAPPCDLTLFEPAAPHRAPGQPLRVPGRMVAYSYDCSPSAVSTAMSRGAAGFVSKWLPAHRMVRDLLQIADGRVVIDAWTGRKAAQKAGEERWPLTQRETEVLAFIAAGRSNQDIVDETLLSINSVKSYIRSAYSKIGVTSRSQAVLWAVRHGLLLSSEADQGGLRLVDAPMEAVRPTA</sequence>
<keyword evidence="2" id="KW-0238">DNA-binding</keyword>
<dbReference type="PANTHER" id="PTHR44688:SF16">
    <property type="entry name" value="DNA-BINDING TRANSCRIPTIONAL ACTIVATOR DEVR_DOSR"/>
    <property type="match status" value="1"/>
</dbReference>
<dbReference type="Pfam" id="PF00196">
    <property type="entry name" value="GerE"/>
    <property type="match status" value="1"/>
</dbReference>
<evidence type="ECO:0000256" key="1">
    <source>
        <dbReference type="ARBA" id="ARBA00023015"/>
    </source>
</evidence>
<accession>A0A2P2CKA1</accession>
<protein>
    <submittedName>
        <fullName evidence="5">Putative Transcriptional regulator, LuxR family</fullName>
    </submittedName>
</protein>
<evidence type="ECO:0000259" key="4">
    <source>
        <dbReference type="PROSITE" id="PS50043"/>
    </source>
</evidence>
<feature type="domain" description="HTH luxR-type" evidence="4">
    <location>
        <begin position="137"/>
        <end position="202"/>
    </location>
</feature>
<dbReference type="Gene3D" id="3.40.50.2300">
    <property type="match status" value="1"/>
</dbReference>
<dbReference type="GO" id="GO:0006355">
    <property type="term" value="P:regulation of DNA-templated transcription"/>
    <property type="evidence" value="ECO:0007669"/>
    <property type="project" value="InterPro"/>
</dbReference>
<evidence type="ECO:0000313" key="5">
    <source>
        <dbReference type="EMBL" id="CUR62404.1"/>
    </source>
</evidence>
<dbReference type="AlphaFoldDB" id="A0A2P2CKA1"/>
<proteinExistence type="predicted"/>
<name>A0A2P2CKA1_9ZZZZ</name>
<dbReference type="CDD" id="cd06170">
    <property type="entry name" value="LuxR_C_like"/>
    <property type="match status" value="1"/>
</dbReference>
<organism evidence="5">
    <name type="scientific">metagenome</name>
    <dbReference type="NCBI Taxonomy" id="256318"/>
    <lineage>
        <taxon>unclassified sequences</taxon>
        <taxon>metagenomes</taxon>
    </lineage>
</organism>
<dbReference type="PANTHER" id="PTHR44688">
    <property type="entry name" value="DNA-BINDING TRANSCRIPTIONAL ACTIVATOR DEVR_DOSR"/>
    <property type="match status" value="1"/>
</dbReference>
<dbReference type="GO" id="GO:0003677">
    <property type="term" value="F:DNA binding"/>
    <property type="evidence" value="ECO:0007669"/>
    <property type="project" value="UniProtKB-KW"/>
</dbReference>
<reference evidence="5" key="1">
    <citation type="submission" date="2015-08" db="EMBL/GenBank/DDBJ databases">
        <authorList>
            <person name="Babu N.S."/>
            <person name="Beckwith C.J."/>
            <person name="Beseler K.G."/>
            <person name="Brison A."/>
            <person name="Carone J.V."/>
            <person name="Caskin T.P."/>
            <person name="Diamond M."/>
            <person name="Durham M.E."/>
            <person name="Foxe J.M."/>
            <person name="Go M."/>
            <person name="Henderson B.A."/>
            <person name="Jones I.B."/>
            <person name="McGettigan J.A."/>
            <person name="Micheletti S.J."/>
            <person name="Nasrallah M.E."/>
            <person name="Ortiz D."/>
            <person name="Piller C.R."/>
            <person name="Privatt S.R."/>
            <person name="Schneider S.L."/>
            <person name="Sharp S."/>
            <person name="Smith T.C."/>
            <person name="Stanton J.D."/>
            <person name="Ullery H.E."/>
            <person name="Wilson R.J."/>
            <person name="Serrano M.G."/>
            <person name="Buck G."/>
            <person name="Lee V."/>
            <person name="Wang Y."/>
            <person name="Carvalho R."/>
            <person name="Voegtly L."/>
            <person name="Shi R."/>
            <person name="Duckworth R."/>
            <person name="Johnson A."/>
            <person name="Loviza R."/>
            <person name="Walstead R."/>
            <person name="Shah Z."/>
            <person name="Kiflezghi M."/>
            <person name="Wade K."/>
            <person name="Ball S.L."/>
            <person name="Bradley K.W."/>
            <person name="Asai D.J."/>
            <person name="Bowman C.A."/>
            <person name="Russell D.A."/>
            <person name="Pope W.H."/>
            <person name="Jacobs-Sera D."/>
            <person name="Hendrix R.W."/>
            <person name="Hatfull G.F."/>
        </authorList>
    </citation>
    <scope>NUCLEOTIDE SEQUENCE</scope>
</reference>
<gene>
    <name evidence="5" type="ORF">NOCA180048</name>
</gene>
<dbReference type="SMART" id="SM00421">
    <property type="entry name" value="HTH_LUXR"/>
    <property type="match status" value="1"/>
</dbReference>
<dbReference type="PROSITE" id="PS50043">
    <property type="entry name" value="HTH_LUXR_2"/>
    <property type="match status" value="1"/>
</dbReference>
<dbReference type="InterPro" id="IPR016032">
    <property type="entry name" value="Sig_transdc_resp-reg_C-effctor"/>
</dbReference>
<evidence type="ECO:0000256" key="3">
    <source>
        <dbReference type="ARBA" id="ARBA00023163"/>
    </source>
</evidence>